<reference evidence="1" key="1">
    <citation type="submission" date="2021-03" db="EMBL/GenBank/DDBJ databases">
        <authorList>
            <person name="Tagirdzhanova G."/>
        </authorList>
    </citation>
    <scope>NUCLEOTIDE SEQUENCE</scope>
</reference>
<organism evidence="1 2">
    <name type="scientific">Imshaugia aleurites</name>
    <dbReference type="NCBI Taxonomy" id="172621"/>
    <lineage>
        <taxon>Eukaryota</taxon>
        <taxon>Fungi</taxon>
        <taxon>Dikarya</taxon>
        <taxon>Ascomycota</taxon>
        <taxon>Pezizomycotina</taxon>
        <taxon>Lecanoromycetes</taxon>
        <taxon>OSLEUM clade</taxon>
        <taxon>Lecanoromycetidae</taxon>
        <taxon>Lecanorales</taxon>
        <taxon>Lecanorineae</taxon>
        <taxon>Parmeliaceae</taxon>
        <taxon>Imshaugia</taxon>
    </lineage>
</organism>
<dbReference type="Proteomes" id="UP000664534">
    <property type="component" value="Unassembled WGS sequence"/>
</dbReference>
<protein>
    <submittedName>
        <fullName evidence="1">Uncharacterized protein</fullName>
    </submittedName>
</protein>
<comment type="caution">
    <text evidence="1">The sequence shown here is derived from an EMBL/GenBank/DDBJ whole genome shotgun (WGS) entry which is preliminary data.</text>
</comment>
<proteinExistence type="predicted"/>
<name>A0A8H3FDZ5_9LECA</name>
<evidence type="ECO:0000313" key="2">
    <source>
        <dbReference type="Proteomes" id="UP000664534"/>
    </source>
</evidence>
<dbReference type="OrthoDB" id="2549237at2759"/>
<dbReference type="EMBL" id="CAJPDT010000032">
    <property type="protein sequence ID" value="CAF9922861.1"/>
    <property type="molecule type" value="Genomic_DNA"/>
</dbReference>
<keyword evidence="2" id="KW-1185">Reference proteome</keyword>
<gene>
    <name evidence="1" type="ORF">IMSHALPRED_005773</name>
</gene>
<evidence type="ECO:0000313" key="1">
    <source>
        <dbReference type="EMBL" id="CAF9922861.1"/>
    </source>
</evidence>
<sequence length="1393" mass="157073">MSLAVTILERITVDKEVRFPETLLMPSLMVPLMRRLHTHKLDPNRVRYIIQLTVACLQKHEHVRTQLSLAKGGLIFCIAKYWSSAATLFRECLADLIGLLRGDLQRALSSYQELIHQVARSKRYDLLRIICLHDTDIRVDIESDDGLKIIPIERWPMFIFQTLQRDHSLALLQRLLRLKPEADFLELGFGRTILSQPKSPSSRCADPRLLLATLQPGSDVAEHEAQELVTETLKPKASKSREQIDRAFFAKSAAFLAIACGSLKLYGDVVQWTRRFLRDAMTVKTVYSPDVTCTTEGIALLSGIPEDLEQWEVTDIRTRITNANSITLNFLDTTVTSLREPSFYAPDWSGPLSLFCEVVVSRMSNAGRMKSHFQLSEDGLYDILWPETIEMLLQAEAIGLEYEALGFDFPSGPLGFRQYIGNVPKPGLPSTYHFLDNLARSRDALWKRFRPTMDPAVAALKPPWPRGLPIQCLMGSANIAVDSAFKQTPFMANRAAEVVMIDPAIALVDVSDDKEIRRAIGQIIDNFNTALEVYIMQCPPGYERDTRVHAAWSHAINTLSNGRMSENEAELFWRNIFKNALPHENLPDLKMDFNKEYPLIPTGVDPREPYEWNPASLVPPKVESRELPVTILDCMITAPQWLDWNTKYDLAVPKPTTQAFVPAPIWSPERLSRFRKLTRPVQEGMIATALLVESSKIEGSSRILASPFPSESNVRYPSLFLDHDFLVFWEILYYPSVVALSNFIKLVPPTLLLDLTTSALNALSTAPSTSTKFAYTERTAYRLLILLSKSDRPHLASTLIVHVVLDRPDASSWHRQLLSKSFIRNLSARQAQSLISLFASSILEGLEHQVTSSSNQQKAKDSDNSSDRYIKVTTVKFLVQLLDDADFVAPVFCVDILSKLFQTASHIDIRVAVLDSILSRYGRCGYDASSALAEKLISALELAVPVLSSLNERQQTKDADWTEAESTGKLPEVYDDGGMLAFPPMLDVVLRSIPIHCASSGKLRTALIQRIVLPVIEKSTEESARWVKMFCLKHLPAGQSIHTSSFPVRPGILVYLLQTCPQELPRHILDLYQQFFLTNISPPARLLELNNKVNADIALRDSNEAQYWLSMYGNKADIPTSAVVSLLTKPWTSSMVPNGFQISHVQEIVFEQAEALLQLSDESFTHWNNFISALAPSIDKYRSEQDRSAWLANGTPVILRIIGKIDALRTPAWQRDRNRQPALLPSTFRLRLWLLDYPQLYHSPGPAGRCATFAQQLIAVLQESIDLGLAHHARLAEIEAAASRCLLEDGVRVACCLGRFEPEDAVKSQESILRVELADALLRRTEVRQIRDDDNLRSIEHMLEAWRACELEDVRMRGLRLGKHLEMQRNPACRVSLDMVIGRRTSTFEEPAF</sequence>
<accession>A0A8H3FDZ5</accession>